<comment type="catalytic activity">
    <reaction evidence="1">
        <text>ATP + protein L-histidine = ADP + protein N-phospho-L-histidine.</text>
        <dbReference type="EC" id="2.7.13.3"/>
    </reaction>
</comment>
<keyword evidence="6 12" id="KW-0418">Kinase</keyword>
<keyword evidence="4" id="KW-0808">Transferase</keyword>
<keyword evidence="10" id="KW-0472">Membrane</keyword>
<keyword evidence="10" id="KW-1133">Transmembrane helix</keyword>
<keyword evidence="10" id="KW-0812">Transmembrane</keyword>
<dbReference type="Pfam" id="PF07730">
    <property type="entry name" value="HisKA_3"/>
    <property type="match status" value="1"/>
</dbReference>
<evidence type="ECO:0000256" key="5">
    <source>
        <dbReference type="ARBA" id="ARBA00022741"/>
    </source>
</evidence>
<feature type="transmembrane region" description="Helical" evidence="10">
    <location>
        <begin position="162"/>
        <end position="184"/>
    </location>
</feature>
<evidence type="ECO:0000256" key="9">
    <source>
        <dbReference type="SAM" id="MobiDB-lite"/>
    </source>
</evidence>
<reference evidence="13" key="1">
    <citation type="journal article" date="2019" name="Int. J. Syst. Evol. Microbiol.">
        <title>The Global Catalogue of Microorganisms (GCM) 10K type strain sequencing project: providing services to taxonomists for standard genome sequencing and annotation.</title>
        <authorList>
            <consortium name="The Broad Institute Genomics Platform"/>
            <consortium name="The Broad Institute Genome Sequencing Center for Infectious Disease"/>
            <person name="Wu L."/>
            <person name="Ma J."/>
        </authorList>
    </citation>
    <scope>NUCLEOTIDE SEQUENCE [LARGE SCALE GENOMIC DNA]</scope>
    <source>
        <strain evidence="13">2902at01</strain>
    </source>
</reference>
<evidence type="ECO:0000313" key="12">
    <source>
        <dbReference type="EMBL" id="MFC4107343.1"/>
    </source>
</evidence>
<sequence>MSIRAVLTPLVSGSTYRRGVFLLLGGVLLLPYLLLASVFGQMLVRADVPRSLVGLLMAVAAVIGTVPLFLGGARALEITAARSLLGVDLPDPAPGHPPDRETRLRAALWIATHLAAGGLVMFGLISALPMALVFVAQQLGLGADVVAGQPLGPLTGYAPGRLALLGVLVLVAMAYAVAGLGALARLMAPVLLGPSQTERIAALEARAGRLAERNRLARELHDSVGHALTVATLQAGAARELLDRDPEFARRALTAIEETGRAAMDDLDHVLGLLRERDPENTAQDRDDAARRSGGGVGPGPDDVPPGAGPRPAPQRTLADLDRLVADTRATGMPVAVEVNGPLDGLPAAVSREGYRIVQEGLTNAARHAGGAPVTLRLDVPEGILEIELVNALAGGRAVTRSGRGRGGRGLPGMRERVTLLGGSMSAGPDGTTWRVAVRLPLSDAAGGRRS</sequence>
<name>A0ABV8KMQ4_9ACTN</name>
<dbReference type="InterPro" id="IPR050482">
    <property type="entry name" value="Sensor_HK_TwoCompSys"/>
</dbReference>
<comment type="caution">
    <text evidence="12">The sequence shown here is derived from an EMBL/GenBank/DDBJ whole genome shotgun (WGS) entry which is preliminary data.</text>
</comment>
<feature type="compositionally biased region" description="Pro residues" evidence="9">
    <location>
        <begin position="302"/>
        <end position="313"/>
    </location>
</feature>
<protein>
    <recommendedName>
        <fullName evidence="2">histidine kinase</fullName>
        <ecNumber evidence="2">2.7.13.3</ecNumber>
    </recommendedName>
</protein>
<dbReference type="PANTHER" id="PTHR24421:SF10">
    <property type="entry name" value="NITRATE_NITRITE SENSOR PROTEIN NARQ"/>
    <property type="match status" value="1"/>
</dbReference>
<accession>A0ABV8KMQ4</accession>
<keyword evidence="8" id="KW-0902">Two-component regulatory system</keyword>
<evidence type="ECO:0000256" key="7">
    <source>
        <dbReference type="ARBA" id="ARBA00022840"/>
    </source>
</evidence>
<gene>
    <name evidence="12" type="ORF">ACFOX0_15600</name>
</gene>
<evidence type="ECO:0000256" key="10">
    <source>
        <dbReference type="SAM" id="Phobius"/>
    </source>
</evidence>
<proteinExistence type="predicted"/>
<organism evidence="12 13">
    <name type="scientific">Micromonospora zhanjiangensis</name>
    <dbReference type="NCBI Taxonomy" id="1522057"/>
    <lineage>
        <taxon>Bacteria</taxon>
        <taxon>Bacillati</taxon>
        <taxon>Actinomycetota</taxon>
        <taxon>Actinomycetes</taxon>
        <taxon>Micromonosporales</taxon>
        <taxon>Micromonosporaceae</taxon>
        <taxon>Micromonospora</taxon>
    </lineage>
</organism>
<feature type="transmembrane region" description="Helical" evidence="10">
    <location>
        <begin position="106"/>
        <end position="136"/>
    </location>
</feature>
<dbReference type="Gene3D" id="1.20.5.1930">
    <property type="match status" value="1"/>
</dbReference>
<evidence type="ECO:0000256" key="8">
    <source>
        <dbReference type="ARBA" id="ARBA00023012"/>
    </source>
</evidence>
<dbReference type="InterPro" id="IPR011712">
    <property type="entry name" value="Sig_transdc_His_kin_sub3_dim/P"/>
</dbReference>
<evidence type="ECO:0000256" key="3">
    <source>
        <dbReference type="ARBA" id="ARBA00022553"/>
    </source>
</evidence>
<keyword evidence="13" id="KW-1185">Reference proteome</keyword>
<dbReference type="RefSeq" id="WP_377546135.1">
    <property type="nucleotide sequence ID" value="NZ_JBHSBN010000009.1"/>
</dbReference>
<dbReference type="PANTHER" id="PTHR24421">
    <property type="entry name" value="NITRATE/NITRITE SENSOR PROTEIN NARX-RELATED"/>
    <property type="match status" value="1"/>
</dbReference>
<feature type="transmembrane region" description="Helical" evidence="10">
    <location>
        <begin position="20"/>
        <end position="40"/>
    </location>
</feature>
<dbReference type="EMBL" id="JBHSBN010000009">
    <property type="protein sequence ID" value="MFC4107343.1"/>
    <property type="molecule type" value="Genomic_DNA"/>
</dbReference>
<evidence type="ECO:0000256" key="2">
    <source>
        <dbReference type="ARBA" id="ARBA00012438"/>
    </source>
</evidence>
<dbReference type="EC" id="2.7.13.3" evidence="2"/>
<feature type="domain" description="Signal transduction histidine kinase subgroup 3 dimerisation and phosphoacceptor" evidence="11">
    <location>
        <begin position="212"/>
        <end position="277"/>
    </location>
</feature>
<feature type="region of interest" description="Disordered" evidence="9">
    <location>
        <begin position="275"/>
        <end position="314"/>
    </location>
</feature>
<keyword evidence="5" id="KW-0547">Nucleotide-binding</keyword>
<dbReference type="SUPFAM" id="SSF55874">
    <property type="entry name" value="ATPase domain of HSP90 chaperone/DNA topoisomerase II/histidine kinase"/>
    <property type="match status" value="1"/>
</dbReference>
<dbReference type="InterPro" id="IPR036890">
    <property type="entry name" value="HATPase_C_sf"/>
</dbReference>
<evidence type="ECO:0000313" key="13">
    <source>
        <dbReference type="Proteomes" id="UP001595868"/>
    </source>
</evidence>
<evidence type="ECO:0000259" key="11">
    <source>
        <dbReference type="Pfam" id="PF07730"/>
    </source>
</evidence>
<keyword evidence="3" id="KW-0597">Phosphoprotein</keyword>
<feature type="transmembrane region" description="Helical" evidence="10">
    <location>
        <begin position="52"/>
        <end position="73"/>
    </location>
</feature>
<evidence type="ECO:0000256" key="1">
    <source>
        <dbReference type="ARBA" id="ARBA00000085"/>
    </source>
</evidence>
<evidence type="ECO:0000256" key="4">
    <source>
        <dbReference type="ARBA" id="ARBA00022679"/>
    </source>
</evidence>
<feature type="compositionally biased region" description="Basic and acidic residues" evidence="9">
    <location>
        <begin position="275"/>
        <end position="291"/>
    </location>
</feature>
<dbReference type="GO" id="GO:0016301">
    <property type="term" value="F:kinase activity"/>
    <property type="evidence" value="ECO:0007669"/>
    <property type="project" value="UniProtKB-KW"/>
</dbReference>
<evidence type="ECO:0000256" key="6">
    <source>
        <dbReference type="ARBA" id="ARBA00022777"/>
    </source>
</evidence>
<dbReference type="Proteomes" id="UP001595868">
    <property type="component" value="Unassembled WGS sequence"/>
</dbReference>
<keyword evidence="7" id="KW-0067">ATP-binding</keyword>
<dbReference type="Gene3D" id="3.30.565.10">
    <property type="entry name" value="Histidine kinase-like ATPase, C-terminal domain"/>
    <property type="match status" value="1"/>
</dbReference>